<evidence type="ECO:0000313" key="2">
    <source>
        <dbReference type="Proteomes" id="UP000291269"/>
    </source>
</evidence>
<accession>A0A4Q2K4N3</accession>
<gene>
    <name evidence="1" type="ORF">ESZ91_10715</name>
</gene>
<dbReference type="RefSeq" id="WP_129227128.1">
    <property type="nucleotide sequence ID" value="NZ_SDOZ01000005.1"/>
</dbReference>
<dbReference type="EMBL" id="SDOZ01000005">
    <property type="protein sequence ID" value="RXZ57819.1"/>
    <property type="molecule type" value="Genomic_DNA"/>
</dbReference>
<organism evidence="1 2">
    <name type="scientific">Candidatus Borkfalkia ceftriaxoniphila</name>
    <dbReference type="NCBI Taxonomy" id="2508949"/>
    <lineage>
        <taxon>Bacteria</taxon>
        <taxon>Bacillati</taxon>
        <taxon>Bacillota</taxon>
        <taxon>Clostridia</taxon>
        <taxon>Christensenellales</taxon>
        <taxon>Christensenellaceae</taxon>
        <taxon>Candidatus Borkfalkia</taxon>
    </lineage>
</organism>
<keyword evidence="2" id="KW-1185">Reference proteome</keyword>
<dbReference type="SUPFAM" id="SSF48452">
    <property type="entry name" value="TPR-like"/>
    <property type="match status" value="1"/>
</dbReference>
<comment type="caution">
    <text evidence="1">The sequence shown here is derived from an EMBL/GenBank/DDBJ whole genome shotgun (WGS) entry which is preliminary data.</text>
</comment>
<dbReference type="AlphaFoldDB" id="A0A4Q2K4N3"/>
<dbReference type="InterPro" id="IPR011990">
    <property type="entry name" value="TPR-like_helical_dom_sf"/>
</dbReference>
<proteinExistence type="predicted"/>
<dbReference type="OrthoDB" id="1623656at2"/>
<dbReference type="Proteomes" id="UP000291269">
    <property type="component" value="Unassembled WGS sequence"/>
</dbReference>
<evidence type="ECO:0000313" key="1">
    <source>
        <dbReference type="EMBL" id="RXZ57819.1"/>
    </source>
</evidence>
<name>A0A4Q2K4N3_9FIRM</name>
<sequence>MENLIELRQKTKSLLRDRNPSIEDYNEALPLCKELWAHFSDTQEFWDAHQYANCSKKLGELDEAENVCSYIYKTYHNQNLPSYQKRPFSYILNLYTWVINDKYVKSIRKPDYPYEDIVLDKLFLLHEIIEFAEQDSQLPSFNYCALSVIRVLIKTNKSYNGKMLSIINLIDPEDLSSIPTQYTDHAGKERETASDKETYFQLKSDLLFRDKQYEDCILCCTTAIDEIENFHYDNNIWLERRVALALDNLGHIDDAIITLKKLIVISDKWFLLYELGKFYLRKNETNQALIFMLRAACTKDPEKMKVKLIESIGDIFTSIQVIDLAQENYNFARQIREENDWTVSQTLNNKISAMTPIRFVDIRKHWITILHNKVGVKHGRILKIFPGHRGGFIQADKPYYFQYKNFFGKSDLSKVGDNVDFVIVESFDKKKQQNTEEAIAIIPIRK</sequence>
<dbReference type="Gene3D" id="1.25.40.10">
    <property type="entry name" value="Tetratricopeptide repeat domain"/>
    <property type="match status" value="1"/>
</dbReference>
<reference evidence="1 2" key="1">
    <citation type="journal article" date="2019" name="Gut">
        <title>Antibiotics-induced monodominance of a novel gut bacterial order.</title>
        <authorList>
            <person name="Hildebrand F."/>
            <person name="Moitinho-Silva L."/>
            <person name="Blasche S."/>
            <person name="Jahn M.T."/>
            <person name="Gossmann T.I."/>
            <person name="Heuerta-Cepas J."/>
            <person name="Hercog R."/>
            <person name="Luetge M."/>
            <person name="Bahram M."/>
            <person name="Pryszlak A."/>
            <person name="Alves R.J."/>
            <person name="Waszak S.M."/>
            <person name="Zhu A."/>
            <person name="Ye L."/>
            <person name="Costea P.I."/>
            <person name="Aalvink S."/>
            <person name="Belzer C."/>
            <person name="Forslund S.K."/>
            <person name="Sunagawa S."/>
            <person name="Hentschel U."/>
            <person name="Merten C."/>
            <person name="Patil K.R."/>
            <person name="Benes V."/>
            <person name="Bork P."/>
        </authorList>
    </citation>
    <scope>NUCLEOTIDE SEQUENCE [LARGE SCALE GENOMIC DNA]</scope>
    <source>
        <strain evidence="1 2">HDS1380</strain>
    </source>
</reference>
<protein>
    <submittedName>
        <fullName evidence="1">Tetratricopeptide repeat protein</fullName>
    </submittedName>
</protein>